<evidence type="ECO:0000313" key="9">
    <source>
        <dbReference type="Proteomes" id="UP001209229"/>
    </source>
</evidence>
<gene>
    <name evidence="8" type="ORF">OM075_05625</name>
</gene>
<dbReference type="InterPro" id="IPR013737">
    <property type="entry name" value="Bac_rhamnosid_N"/>
</dbReference>
<comment type="catalytic activity">
    <reaction evidence="1">
        <text>Hydrolysis of terminal non-reducing alpha-L-rhamnose residues in alpha-L-rhamnosides.</text>
        <dbReference type="EC" id="3.2.1.40"/>
    </reaction>
</comment>
<evidence type="ECO:0000256" key="2">
    <source>
        <dbReference type="ARBA" id="ARBA00012652"/>
    </source>
</evidence>
<dbReference type="InterPro" id="IPR035396">
    <property type="entry name" value="Bac_rhamnosid6H"/>
</dbReference>
<dbReference type="GO" id="GO:0005975">
    <property type="term" value="P:carbohydrate metabolic process"/>
    <property type="evidence" value="ECO:0007669"/>
    <property type="project" value="InterPro"/>
</dbReference>
<dbReference type="InterPro" id="IPR035398">
    <property type="entry name" value="Bac_rhamnosid_C"/>
</dbReference>
<sequence>MSTKKAIGILIVVLNLISFSSCTKEKIAVKEILCENKVNPQGVDVQNIHFSWKMISYERSKSQSAYQIIIASDLNNLNSYNGDIWNTGKVQSDQSILVKYDAEKLTPGTKYFWKVKVWDESDNESRWSGTGDFVTGLISESDWSGAKWIAYDELDSANRIVPGIHAPNYSKEWKHKPLGQHVLPIIRTEFNIDKEIESAYAFISGLGHYEMDLNGNKVGNRFLAPGWTNYDDYCFYNTYDITENLNSGANAIGVWLGNGFYNIPNSRYRKLLTAYGNPKMMCKILVNYTDGSSESIVSNENWKTDASPITFSSIYAGEDYNACLEQEGWNKPGFDDSSWKNVVVTTAPNHHIIAEMDYPVAIEETIAVDTVFEVKTEQGGYLYDFGQNASGIVELTVKGNKGDTIKLYPSELINEDNKAVQGATGKPYYFTYILKGNEVETWKPRFTFYGFRYVQVEGATPQKMAKENTTEIIDLKLLHNRNSAPEVGTFNTSFELFNKVNSLIKWAIKSNLQSVATDCPHREKLGWLEQSFLMGGGIHYNYDVYHLYCKIIDDMISAQTADGLVPTIAPEYTVFDFANGDFRDSPEWGSASVILPWLMYKWYGDKTQMDKAWPMMTQYVDYLKSKSVNHILDFGLGDWYDLGPNSPGYAQLTPRSLTATAIYYYDVKLLCEMAELTNKKEESKYYGDWANEIKQVFNSTFFDAETNIYSTGSQTAIAMPLVIGLVDDAKKDAVFKTLIVSINNGNKDLTAGDIGFHYLVKALQNGDAGNLLFDMNARDDVPGYGFQLKKGATALTESWQALERVSNNHLMLGHIMEWFYGGLGGIEQTDNSIAYKEVKIAPQFAGNISSTETSYESPYGTIKSAWNITEHQTELNVSVPVNSTAVVYFPADKKDTILENGNSIDTSKDIEVLGYEKGKIKIKVGSGEYTFTK</sequence>
<dbReference type="GO" id="GO:0030596">
    <property type="term" value="F:alpha-L-rhamnosidase activity"/>
    <property type="evidence" value="ECO:0007669"/>
    <property type="project" value="UniProtKB-EC"/>
</dbReference>
<dbReference type="InterPro" id="IPR008902">
    <property type="entry name" value="Rhamnosid_concanavalin"/>
</dbReference>
<dbReference type="InterPro" id="IPR013783">
    <property type="entry name" value="Ig-like_fold"/>
</dbReference>
<organism evidence="8 9">
    <name type="scientific">Plebeiibacterium sediminum</name>
    <dbReference type="NCBI Taxonomy" id="2992112"/>
    <lineage>
        <taxon>Bacteria</taxon>
        <taxon>Pseudomonadati</taxon>
        <taxon>Bacteroidota</taxon>
        <taxon>Bacteroidia</taxon>
        <taxon>Marinilabiliales</taxon>
        <taxon>Marinilabiliaceae</taxon>
        <taxon>Plebeiibacterium</taxon>
    </lineage>
</organism>
<evidence type="ECO:0000313" key="8">
    <source>
        <dbReference type="EMBL" id="MCW3785936.1"/>
    </source>
</evidence>
<dbReference type="InterPro" id="IPR008928">
    <property type="entry name" value="6-hairpin_glycosidase_sf"/>
</dbReference>
<feature type="domain" description="Alpha-L-rhamnosidase C-terminal" evidence="7">
    <location>
        <begin position="833"/>
        <end position="900"/>
    </location>
</feature>
<dbReference type="Gene3D" id="2.60.120.260">
    <property type="entry name" value="Galactose-binding domain-like"/>
    <property type="match status" value="2"/>
</dbReference>
<evidence type="ECO:0000256" key="3">
    <source>
        <dbReference type="ARBA" id="ARBA00022801"/>
    </source>
</evidence>
<feature type="domain" description="Alpha-L-rhamnosidase concanavalin-like" evidence="4">
    <location>
        <begin position="375"/>
        <end position="468"/>
    </location>
</feature>
<keyword evidence="9" id="KW-1185">Reference proteome</keyword>
<accession>A0AAE3M280</accession>
<evidence type="ECO:0000259" key="6">
    <source>
        <dbReference type="Pfam" id="PF17389"/>
    </source>
</evidence>
<dbReference type="Pfam" id="PF25788">
    <property type="entry name" value="Ig_Rha78A_N"/>
    <property type="match status" value="1"/>
</dbReference>
<feature type="domain" description="Bacterial alpha-L-rhamnosidase N-terminal" evidence="5">
    <location>
        <begin position="194"/>
        <end position="363"/>
    </location>
</feature>
<dbReference type="PANTHER" id="PTHR33307:SF11">
    <property type="entry name" value="ALPHA-L-RHAMNOSIDASE"/>
    <property type="match status" value="1"/>
</dbReference>
<evidence type="ECO:0000259" key="5">
    <source>
        <dbReference type="Pfam" id="PF08531"/>
    </source>
</evidence>
<feature type="domain" description="Alpha-L-rhamnosidase six-hairpin glycosidase" evidence="6">
    <location>
        <begin position="486"/>
        <end position="820"/>
    </location>
</feature>
<dbReference type="EMBL" id="JAPDPJ010000008">
    <property type="protein sequence ID" value="MCW3785936.1"/>
    <property type="molecule type" value="Genomic_DNA"/>
</dbReference>
<dbReference type="Pfam" id="PF17389">
    <property type="entry name" value="Bac_rhamnosid6H"/>
    <property type="match status" value="1"/>
</dbReference>
<dbReference type="InterPro" id="IPR016007">
    <property type="entry name" value="Alpha_rhamnosid"/>
</dbReference>
<dbReference type="PROSITE" id="PS51257">
    <property type="entry name" value="PROKAR_LIPOPROTEIN"/>
    <property type="match status" value="1"/>
</dbReference>
<dbReference type="Pfam" id="PF17390">
    <property type="entry name" value="Bac_rhamnosid_C"/>
    <property type="match status" value="1"/>
</dbReference>
<keyword evidence="3 8" id="KW-0378">Hydrolase</keyword>
<dbReference type="Gene3D" id="2.60.420.10">
    <property type="entry name" value="Maltose phosphorylase, domain 3"/>
    <property type="match status" value="1"/>
</dbReference>
<dbReference type="PIRSF" id="PIRSF010631">
    <property type="entry name" value="A-rhamnsds"/>
    <property type="match status" value="1"/>
</dbReference>
<evidence type="ECO:0000259" key="4">
    <source>
        <dbReference type="Pfam" id="PF05592"/>
    </source>
</evidence>
<proteinExistence type="predicted"/>
<dbReference type="Gene3D" id="2.60.40.10">
    <property type="entry name" value="Immunoglobulins"/>
    <property type="match status" value="1"/>
</dbReference>
<dbReference type="InterPro" id="IPR012341">
    <property type="entry name" value="6hp_glycosidase-like_sf"/>
</dbReference>
<protein>
    <recommendedName>
        <fullName evidence="2">alpha-L-rhamnosidase</fullName>
        <ecNumber evidence="2">3.2.1.40</ecNumber>
    </recommendedName>
</protein>
<dbReference type="AlphaFoldDB" id="A0AAE3M280"/>
<reference evidence="8" key="1">
    <citation type="submission" date="2022-10" db="EMBL/GenBank/DDBJ databases">
        <authorList>
            <person name="Yu W.X."/>
        </authorList>
    </citation>
    <scope>NUCLEOTIDE SEQUENCE</scope>
    <source>
        <strain evidence="8">AAT</strain>
    </source>
</reference>
<dbReference type="PANTHER" id="PTHR33307">
    <property type="entry name" value="ALPHA-RHAMNOSIDASE (EUROFUNG)"/>
    <property type="match status" value="1"/>
</dbReference>
<comment type="caution">
    <text evidence="8">The sequence shown here is derived from an EMBL/GenBank/DDBJ whole genome shotgun (WGS) entry which is preliminary data.</text>
</comment>
<dbReference type="Pfam" id="PF08531">
    <property type="entry name" value="Bac_rhamnosid_N"/>
    <property type="match status" value="1"/>
</dbReference>
<dbReference type="Pfam" id="PF05592">
    <property type="entry name" value="Bac_rhamnosid"/>
    <property type="match status" value="1"/>
</dbReference>
<dbReference type="EC" id="3.2.1.40" evidence="2"/>
<dbReference type="SUPFAM" id="SSF48208">
    <property type="entry name" value="Six-hairpin glycosidases"/>
    <property type="match status" value="1"/>
</dbReference>
<name>A0AAE3M280_9BACT</name>
<evidence type="ECO:0000256" key="1">
    <source>
        <dbReference type="ARBA" id="ARBA00001445"/>
    </source>
</evidence>
<dbReference type="RefSeq" id="WP_301189508.1">
    <property type="nucleotide sequence ID" value="NZ_JAPDPJ010000008.1"/>
</dbReference>
<evidence type="ECO:0000259" key="7">
    <source>
        <dbReference type="Pfam" id="PF17390"/>
    </source>
</evidence>
<dbReference type="Proteomes" id="UP001209229">
    <property type="component" value="Unassembled WGS sequence"/>
</dbReference>
<dbReference type="Gene3D" id="1.50.10.10">
    <property type="match status" value="1"/>
</dbReference>